<dbReference type="OrthoDB" id="8929563at2759"/>
<reference evidence="6 7" key="2">
    <citation type="submission" date="2019-01" db="EMBL/GenBank/DDBJ databases">
        <title>A chromosome length genome reference of the Java medaka (oryzias javanicus).</title>
        <authorList>
            <person name="Herpin A."/>
            <person name="Takehana Y."/>
            <person name="Naruse K."/>
            <person name="Ansai S."/>
            <person name="Kawaguchi M."/>
        </authorList>
    </citation>
    <scope>NUCLEOTIDE SEQUENCE [LARGE SCALE GENOMIC DNA]</scope>
    <source>
        <strain evidence="6">RS831</strain>
        <tissue evidence="6">Whole body</tissue>
    </source>
</reference>
<dbReference type="Gene3D" id="3.30.40.10">
    <property type="entry name" value="Zinc/RING finger domain, C3HC4 (zinc finger)"/>
    <property type="match status" value="1"/>
</dbReference>
<dbReference type="SUPFAM" id="SSF57850">
    <property type="entry name" value="RING/U-box"/>
    <property type="match status" value="1"/>
</dbReference>
<keyword evidence="7" id="KW-1185">Reference proteome</keyword>
<evidence type="ECO:0000313" key="7">
    <source>
        <dbReference type="Proteomes" id="UP000283210"/>
    </source>
</evidence>
<dbReference type="InterPro" id="IPR013083">
    <property type="entry name" value="Znf_RING/FYVE/PHD"/>
</dbReference>
<dbReference type="PROSITE" id="PS50089">
    <property type="entry name" value="ZF_RING_2"/>
    <property type="match status" value="1"/>
</dbReference>
<name>A0A437CMY0_ORYJA</name>
<evidence type="ECO:0000256" key="2">
    <source>
        <dbReference type="ARBA" id="ARBA00022771"/>
    </source>
</evidence>
<evidence type="ECO:0000256" key="1">
    <source>
        <dbReference type="ARBA" id="ARBA00022723"/>
    </source>
</evidence>
<keyword evidence="2 4" id="KW-0863">Zinc-finger</keyword>
<dbReference type="AlphaFoldDB" id="A0A437CMY0"/>
<feature type="domain" description="RING-type" evidence="5">
    <location>
        <begin position="273"/>
        <end position="313"/>
    </location>
</feature>
<protein>
    <recommendedName>
        <fullName evidence="5">RING-type domain-containing protein</fullName>
    </recommendedName>
</protein>
<evidence type="ECO:0000256" key="3">
    <source>
        <dbReference type="ARBA" id="ARBA00022833"/>
    </source>
</evidence>
<evidence type="ECO:0000313" key="6">
    <source>
        <dbReference type="EMBL" id="RVE63439.1"/>
    </source>
</evidence>
<reference evidence="6 7" key="1">
    <citation type="submission" date="2018-11" db="EMBL/GenBank/DDBJ databases">
        <authorList>
            <person name="Lopez-Roques C."/>
            <person name="Donnadieu C."/>
            <person name="Bouchez O."/>
            <person name="Klopp C."/>
            <person name="Cabau C."/>
            <person name="Zahm M."/>
        </authorList>
    </citation>
    <scope>NUCLEOTIDE SEQUENCE [LARGE SCALE GENOMIC DNA]</scope>
    <source>
        <strain evidence="6">RS831</strain>
        <tissue evidence="6">Whole body</tissue>
    </source>
</reference>
<keyword evidence="1" id="KW-0479">Metal-binding</keyword>
<proteinExistence type="predicted"/>
<evidence type="ECO:0000256" key="4">
    <source>
        <dbReference type="PROSITE-ProRule" id="PRU00175"/>
    </source>
</evidence>
<gene>
    <name evidence="6" type="ORF">OJAV_G00136260</name>
</gene>
<dbReference type="InterPro" id="IPR001841">
    <property type="entry name" value="Znf_RING"/>
</dbReference>
<keyword evidence="3" id="KW-0862">Zinc</keyword>
<dbReference type="Proteomes" id="UP000283210">
    <property type="component" value="Chromosome 14"/>
</dbReference>
<dbReference type="GO" id="GO:0008270">
    <property type="term" value="F:zinc ion binding"/>
    <property type="evidence" value="ECO:0007669"/>
    <property type="project" value="UniProtKB-KW"/>
</dbReference>
<evidence type="ECO:0000259" key="5">
    <source>
        <dbReference type="PROSITE" id="PS50089"/>
    </source>
</evidence>
<accession>A0A437CMY0</accession>
<sequence length="340" mass="37683">MESFVLFRGSKRLTLKEDDMTAEKISRIFQVQGPSLFITDDNNVALFPEASGHFNSSALVGRGHYEVHGENIYMGESATAAPATAPQVRFAFHRPPSAAAGSATAHGHTRAAKTFQRNIFIAEVVDGKLETRKTLTVRFSEFEASVTGMTNKVSSDFDEEYSLVLTDGQGNRLVDSEGTRGSTFWKQNSRKIFAVKEEDLLQLQVSKRRRLSRREDGGLIDVLDKIEEVVLAAQGLQDVSSTMKDLMDMVSSNIRRVFLSEAQAAAVKQAFTCIICQGPVVEPMVSTCCQSLIGCRSCTEEWQKNSIFCPKCRADDFGHNMQRLTGISDALSVFKDLLWE</sequence>
<dbReference type="EMBL" id="CM012450">
    <property type="protein sequence ID" value="RVE63439.1"/>
    <property type="molecule type" value="Genomic_DNA"/>
</dbReference>
<organism evidence="6 7">
    <name type="scientific">Oryzias javanicus</name>
    <name type="common">Javanese ricefish</name>
    <name type="synonym">Aplocheilus javanicus</name>
    <dbReference type="NCBI Taxonomy" id="123683"/>
    <lineage>
        <taxon>Eukaryota</taxon>
        <taxon>Metazoa</taxon>
        <taxon>Chordata</taxon>
        <taxon>Craniata</taxon>
        <taxon>Vertebrata</taxon>
        <taxon>Euteleostomi</taxon>
        <taxon>Actinopterygii</taxon>
        <taxon>Neopterygii</taxon>
        <taxon>Teleostei</taxon>
        <taxon>Neoteleostei</taxon>
        <taxon>Acanthomorphata</taxon>
        <taxon>Ovalentaria</taxon>
        <taxon>Atherinomorphae</taxon>
        <taxon>Beloniformes</taxon>
        <taxon>Adrianichthyidae</taxon>
        <taxon>Oryziinae</taxon>
        <taxon>Oryzias</taxon>
    </lineage>
</organism>